<dbReference type="Gene3D" id="2.40.30.20">
    <property type="match status" value="1"/>
</dbReference>
<feature type="domain" description="DUF4815" evidence="1">
    <location>
        <begin position="706"/>
        <end position="931"/>
    </location>
</feature>
<evidence type="ECO:0000313" key="3">
    <source>
        <dbReference type="Proteomes" id="UP000221506"/>
    </source>
</evidence>
<feature type="domain" description="DUF4815" evidence="1">
    <location>
        <begin position="169"/>
        <end position="362"/>
    </location>
</feature>
<keyword evidence="3" id="KW-1185">Reference proteome</keyword>
<dbReference type="InterPro" id="IPR032096">
    <property type="entry name" value="DUF4815"/>
</dbReference>
<proteinExistence type="predicted"/>
<protein>
    <recommendedName>
        <fullName evidence="1">DUF4815 domain-containing protein</fullName>
    </recommendedName>
</protein>
<dbReference type="Proteomes" id="UP000221506">
    <property type="component" value="Segment"/>
</dbReference>
<accession>A0A1W6DYK3</accession>
<evidence type="ECO:0000313" key="2">
    <source>
        <dbReference type="EMBL" id="ARK07985.1"/>
    </source>
</evidence>
<dbReference type="EMBL" id="KY914485">
    <property type="protein sequence ID" value="ARK07985.1"/>
    <property type="molecule type" value="Genomic_DNA"/>
</dbReference>
<gene>
    <name evidence="2" type="ORF">phiA829_165</name>
</gene>
<organism evidence="2 3">
    <name type="scientific">Aeromonas phage phiA8-29</name>
    <dbReference type="NCBI Taxonomy" id="1978922"/>
    <lineage>
        <taxon>Viruses</taxon>
        <taxon>Duplodnaviria</taxon>
        <taxon>Heunggongvirae</taxon>
        <taxon>Uroviricota</taxon>
        <taxon>Caudoviricetes</taxon>
        <taxon>Pantevenvirales</taxon>
        <taxon>Ackermannviridae</taxon>
        <taxon>Tedavirus</taxon>
        <taxon>Tedavirus A829</taxon>
    </lineage>
</organism>
<reference evidence="2 3" key="1">
    <citation type="submission" date="2017-04" db="EMBL/GenBank/DDBJ databases">
        <title>Complete genome sequence and characterization of temperature-dependent bacteriophage phiA8-29 infecting Aeromonas.</title>
        <authorList>
            <person name="He Y."/>
            <person name="Yang H."/>
        </authorList>
    </citation>
    <scope>NUCLEOTIDE SEQUENCE [LARGE SCALE GENOMIC DNA]</scope>
</reference>
<name>A0A1W6DYK3_9CAUD</name>
<sequence length="1580" mass="172278">MRQTDLDKAPYFDDHNPLKRYHQVLFKAGATVQSRELNELQDILQGQVEALGSHLFKNGSVVIPGTFNAQTKLVSVALDIPDSLFTTLSAMSGVYIKGVTSGVQAKVTLFTKMTSGAKYAFCEITKSGPNGVTKNFSVENVEFVVFSSSNVETNVGVGAITSIGLGSFATVDNGIYYVRGMMVRVERQTIILSPSVNVSTRVGFSVTEEIINAQIDNDLYSNALNYPNYRSAGADRLKLTLALETRNIGQEDPNFLELAKVVDGNVETLLSQVQYNELEKILAQRTYEESGNYTVSQSSTELREHLQSGNNGGVYPLADGGDSNKMVAVIGPSIHYVLGYRVENSTPRLVSMNKSRDTDISNNAVTASIFGNCVEVNNSLGVPFTSYNTVYNILNSSNAVIGTFRVATVQKLSDNTYRLLARRIRFNGSNAWANAVSISATKGSVSFKGTLTTKGLTLGGYTPSLILKLPFSGIKSLQPTGVTDTTYAVTGDFSVVLNSSGVGTVNAPSGAVFTGQFASNSVSTDSATTGELVTTYTLTGSPVGTTLQIDVGPTYANQTVHLMASFQKTSSAPRSKRRTRAVSSAAVTPSTTSVTLPHSDGIRLIAVTIAGDDFTNKFSFDGGQTDSAYELITLKTTTTLPAGTATFEYEYFAHGAGDYFCVDSYSEEQYDSIPSFTSQNSEEFKLADCLDFRKTVTTDGVNYVDGSTAQQFGTVQSDIEFYLPRFSALYVTSEGNYGVVEGISSQNPEIPLVPENAMKLADYFIPPWTPDLKQVLRFPINNKRYTMRDIGKLETRIENVEYYTALSQLEASSNNIQVIDPATGNDRFKNGIFADPMTDFRLFNPEDPESFASIDDANGRLRPLVDSVGINMTWSQGGLVTDEMVTGAIQGEINFIVQPFATRQININPYAVFVWAGFVNLSPSRDFWVDTVYTQPQIINQTENHRGASQPGVVYGQWTSLQGGAMAFRFNQQRQVTTTTFTEWSTSSTSESTLSTELIPYMRTIDITFNTSGLRPFTRVYPWFSNKDVSPYCKPANGAFGAALITDEAGAVSGVFRVPNTDVMRFSTGVGSFVLVDNATNPDDTVNRTTFATVKFESGGQLVTKQKTTVQTRHLGVTTRTELEYRKVDPIAQSFSVEERGGVHLKGVDIFFASKAKSIPVTLEIRGMENGLPTHEVLARKTLNPSDVVTSINADVPTRFELGPFCYVSEGTEYAIVLLANTQEYNVYIAQMGERVINSTETVAVQPHTGVFFTSSNGSTWSPQQTQDLKFNLLRANYDQSSQQIIFKPTVGAQGRNLPNNPITATSGTSTLSLNIPFHGTKAGDTITLSGLEGSFGVDATELNKSQLVTEVVDFKTVKIQVNAAATNSGQFGGSEGFSTSRNIVNLVNINIDHTKYEGTELGFEFRFRKAGNRVISDWVPFTPGTDVLLPEEGTFYDTTDFEVRATMTTTGTLSPMIDIHGFTVIMNAFYISDTEDLMAYVSRDIYLDNPSTSGKLFVTSLLTTGSTLKMFVKFLNGQDANWVEIPPVNPLTPSSTIFTENEFDFGNVDEFIGTKIKLVVRGPRNNPPVIKDIRGVLLA</sequence>
<dbReference type="Pfam" id="PF16075">
    <property type="entry name" value="DUF4815"/>
    <property type="match status" value="3"/>
</dbReference>
<feature type="domain" description="DUF4815" evidence="1">
    <location>
        <begin position="10"/>
        <end position="62"/>
    </location>
</feature>
<evidence type="ECO:0000259" key="1">
    <source>
        <dbReference type="Pfam" id="PF16075"/>
    </source>
</evidence>
<dbReference type="InterPro" id="IPR023366">
    <property type="entry name" value="ATP_synth_asu-like_sf"/>
</dbReference>